<feature type="compositionally biased region" description="Basic and acidic residues" evidence="1">
    <location>
        <begin position="44"/>
        <end position="63"/>
    </location>
</feature>
<reference evidence="2" key="1">
    <citation type="journal article" date="2023" name="bioRxiv">
        <title>Improved chromosome-level genome assembly for marigold (Tagetes erecta).</title>
        <authorList>
            <person name="Jiang F."/>
            <person name="Yuan L."/>
            <person name="Wang S."/>
            <person name="Wang H."/>
            <person name="Xu D."/>
            <person name="Wang A."/>
            <person name="Fan W."/>
        </authorList>
    </citation>
    <scope>NUCLEOTIDE SEQUENCE</scope>
    <source>
        <strain evidence="2">WSJ</strain>
        <tissue evidence="2">Leaf</tissue>
    </source>
</reference>
<name>A0AAD8KF73_TARER</name>
<accession>A0AAD8KF73</accession>
<keyword evidence="3" id="KW-1185">Reference proteome</keyword>
<dbReference type="EMBL" id="JAUHHV010000006">
    <property type="protein sequence ID" value="KAK1421820.1"/>
    <property type="molecule type" value="Genomic_DNA"/>
</dbReference>
<dbReference type="Proteomes" id="UP001229421">
    <property type="component" value="Unassembled WGS sequence"/>
</dbReference>
<feature type="compositionally biased region" description="Polar residues" evidence="1">
    <location>
        <begin position="64"/>
        <end position="73"/>
    </location>
</feature>
<organism evidence="2 3">
    <name type="scientific">Tagetes erecta</name>
    <name type="common">African marigold</name>
    <dbReference type="NCBI Taxonomy" id="13708"/>
    <lineage>
        <taxon>Eukaryota</taxon>
        <taxon>Viridiplantae</taxon>
        <taxon>Streptophyta</taxon>
        <taxon>Embryophyta</taxon>
        <taxon>Tracheophyta</taxon>
        <taxon>Spermatophyta</taxon>
        <taxon>Magnoliopsida</taxon>
        <taxon>eudicotyledons</taxon>
        <taxon>Gunneridae</taxon>
        <taxon>Pentapetalae</taxon>
        <taxon>asterids</taxon>
        <taxon>campanulids</taxon>
        <taxon>Asterales</taxon>
        <taxon>Asteraceae</taxon>
        <taxon>Asteroideae</taxon>
        <taxon>Heliantheae alliance</taxon>
        <taxon>Tageteae</taxon>
        <taxon>Tagetes</taxon>
    </lineage>
</organism>
<feature type="region of interest" description="Disordered" evidence="1">
    <location>
        <begin position="27"/>
        <end position="83"/>
    </location>
</feature>
<comment type="caution">
    <text evidence="2">The sequence shown here is derived from an EMBL/GenBank/DDBJ whole genome shotgun (WGS) entry which is preliminary data.</text>
</comment>
<evidence type="ECO:0000313" key="2">
    <source>
        <dbReference type="EMBL" id="KAK1421820.1"/>
    </source>
</evidence>
<sequence>MSMEGGNLASKVLKIDGNPRCNLLKKEKATRVSSLNPNPPHGVDTAKKNDATSHTTDSPHKNDSAQTTLSSNVHTADASDSSHAHATNVLFMVIIRHKES</sequence>
<evidence type="ECO:0000313" key="3">
    <source>
        <dbReference type="Proteomes" id="UP001229421"/>
    </source>
</evidence>
<protein>
    <submittedName>
        <fullName evidence="2">Uncharacterized protein</fullName>
    </submittedName>
</protein>
<evidence type="ECO:0000256" key="1">
    <source>
        <dbReference type="SAM" id="MobiDB-lite"/>
    </source>
</evidence>
<proteinExistence type="predicted"/>
<dbReference type="AlphaFoldDB" id="A0AAD8KF73"/>
<gene>
    <name evidence="2" type="ORF">QVD17_24476</name>
</gene>
<feature type="compositionally biased region" description="Low complexity" evidence="1">
    <location>
        <begin position="74"/>
        <end position="83"/>
    </location>
</feature>